<feature type="region of interest" description="Disordered" evidence="1">
    <location>
        <begin position="644"/>
        <end position="827"/>
    </location>
</feature>
<feature type="compositionally biased region" description="Polar residues" evidence="1">
    <location>
        <begin position="50"/>
        <end position="59"/>
    </location>
</feature>
<protein>
    <recommendedName>
        <fullName evidence="2">FHA domain-containing protein</fullName>
    </recommendedName>
</protein>
<proteinExistence type="predicted"/>
<feature type="region of interest" description="Disordered" evidence="1">
    <location>
        <begin position="1"/>
        <end position="182"/>
    </location>
</feature>
<dbReference type="CDD" id="cd19856">
    <property type="entry name" value="DSRM_Kanadaptin"/>
    <property type="match status" value="1"/>
</dbReference>
<sequence length="827" mass="92225">MAATMEDTEKMKTSSADDIENAAPCEAVVPSRVISDDMDEGRDVTKNTEETSGSVSFSADKQDAVGFKLPGLPLPSKTGAQKLHSSAASKALEQRPKNDEPPDNAVPTSQSDEDRFAFPKPQSATNSKPSKNPNISGPPPKEEHSSPCGVQARAPVTTEKKVREKSPAEKLAKAPPLPYKEPSWSGVPQKEYFLDVLKGGAIISKIPLNDKSYHVFGRLETCDIPLEHPSLSRYHLVLQYRLTGDSEHDPGFYLYDLGSTHSSWFNKQQMEGRVFYRIRVGHMFKLGGSSRMYILQGPSEDQEAESELSVKELKELRQQQLAELEEQKSRKQEKEEAEIRQEEEKDAGISWGMDYEDADDADTAGDNPFAIMTQDEKEASYIKDPKKTLRGYFEREGYDLEYNVEEKESGFSKQFVCKVELPIDDASGRPIYAEAAVQGKKKEAVVACALEACRILDAHGVLRQATHESHKRKAKNWKEDDYYDSDEDTFLDRTGEIEKKRMMRMKKACVVKEKAQTYDSLKSQLYEVETEMEKIEKEMTAVSKSSAASVVEDDSLDAFMESIKSGKTLDKTWRARLKLRLIELRKEQARLTRLVEIAKPASMPALQKPSTQTSFAALSKKLPMFGSIKGRACLKPKLKPVVPSRIATPLSSTSQRETDREVEDEEDEDEPEEVVSPSATTSSSKHMGVALPDRPMASSPGTEATSTTDAEHKPSSSGGRLDFPSPSAPKLGPSLSTEIRKQNHQEANSEGKVLTQTAAPMETEWRSPDESKTDLPDERAKRVKTTKKALMEREVEETEDKEDFTDWTPPVGQTGDGRTHLNAKFGY</sequence>
<dbReference type="InterPro" id="IPR000253">
    <property type="entry name" value="FHA_dom"/>
</dbReference>
<feature type="compositionally biased region" description="Basic and acidic residues" evidence="1">
    <location>
        <begin position="158"/>
        <end position="172"/>
    </location>
</feature>
<feature type="compositionally biased region" description="Acidic residues" evidence="1">
    <location>
        <begin position="794"/>
        <end position="805"/>
    </location>
</feature>
<dbReference type="PROSITE" id="PS50006">
    <property type="entry name" value="FHA_DOMAIN"/>
    <property type="match status" value="1"/>
</dbReference>
<feature type="compositionally biased region" description="Basic and acidic residues" evidence="1">
    <location>
        <begin position="325"/>
        <end position="347"/>
    </location>
</feature>
<dbReference type="OMA" id="QGPNDSQ"/>
<dbReference type="InterPro" id="IPR050923">
    <property type="entry name" value="Cell_Proc_Reg/RNA_Proc"/>
</dbReference>
<dbReference type="SMART" id="SM00240">
    <property type="entry name" value="FHA"/>
    <property type="match status" value="1"/>
</dbReference>
<feature type="compositionally biased region" description="Acidic residues" evidence="1">
    <location>
        <begin position="660"/>
        <end position="673"/>
    </location>
</feature>
<dbReference type="PANTHER" id="PTHR23308">
    <property type="entry name" value="NUCLEAR INHIBITOR OF PROTEIN PHOSPHATASE-1"/>
    <property type="match status" value="1"/>
</dbReference>
<keyword evidence="4" id="KW-1185">Reference proteome</keyword>
<dbReference type="OrthoDB" id="433755at2759"/>
<feature type="region of interest" description="Disordered" evidence="1">
    <location>
        <begin position="324"/>
        <end position="354"/>
    </location>
</feature>
<dbReference type="InterPro" id="IPR008984">
    <property type="entry name" value="SMAD_FHA_dom_sf"/>
</dbReference>
<accession>A0A914BQS8</accession>
<dbReference type="Proteomes" id="UP000887568">
    <property type="component" value="Unplaced"/>
</dbReference>
<evidence type="ECO:0000313" key="4">
    <source>
        <dbReference type="Proteomes" id="UP000887568"/>
    </source>
</evidence>
<feature type="compositionally biased region" description="Polar residues" evidence="1">
    <location>
        <begin position="122"/>
        <end position="135"/>
    </location>
</feature>
<dbReference type="SUPFAM" id="SSF49879">
    <property type="entry name" value="SMAD/FHA domain"/>
    <property type="match status" value="1"/>
</dbReference>
<dbReference type="AlphaFoldDB" id="A0A914BQS8"/>
<reference evidence="3" key="1">
    <citation type="submission" date="2022-11" db="UniProtKB">
        <authorList>
            <consortium name="EnsemblMetazoa"/>
        </authorList>
    </citation>
    <scope>IDENTIFICATION</scope>
</reference>
<dbReference type="CDD" id="cd22677">
    <property type="entry name" value="FHA_Kanadaptin"/>
    <property type="match status" value="1"/>
</dbReference>
<evidence type="ECO:0000259" key="2">
    <source>
        <dbReference type="PROSITE" id="PS50006"/>
    </source>
</evidence>
<dbReference type="GeneID" id="119745915"/>
<organism evidence="3 4">
    <name type="scientific">Patiria miniata</name>
    <name type="common">Bat star</name>
    <name type="synonym">Asterina miniata</name>
    <dbReference type="NCBI Taxonomy" id="46514"/>
    <lineage>
        <taxon>Eukaryota</taxon>
        <taxon>Metazoa</taxon>
        <taxon>Echinodermata</taxon>
        <taxon>Eleutherozoa</taxon>
        <taxon>Asterozoa</taxon>
        <taxon>Asteroidea</taxon>
        <taxon>Valvatacea</taxon>
        <taxon>Valvatida</taxon>
        <taxon>Asterinidae</taxon>
        <taxon>Patiria</taxon>
    </lineage>
</organism>
<dbReference type="EnsemblMetazoa" id="XM_038222591.1">
    <property type="protein sequence ID" value="XP_038078519.1"/>
    <property type="gene ID" value="LOC119745915"/>
</dbReference>
<feature type="compositionally biased region" description="Basic and acidic residues" evidence="1">
    <location>
        <begin position="738"/>
        <end position="749"/>
    </location>
</feature>
<dbReference type="RefSeq" id="XP_038078519.1">
    <property type="nucleotide sequence ID" value="XM_038222591.1"/>
</dbReference>
<feature type="compositionally biased region" description="Polar residues" evidence="1">
    <location>
        <begin position="699"/>
        <end position="708"/>
    </location>
</feature>
<evidence type="ECO:0000313" key="3">
    <source>
        <dbReference type="EnsemblMetazoa" id="XP_038078519.1"/>
    </source>
</evidence>
<dbReference type="Gene3D" id="2.60.200.20">
    <property type="match status" value="1"/>
</dbReference>
<feature type="compositionally biased region" description="Basic and acidic residues" evidence="1">
    <location>
        <begin position="763"/>
        <end position="780"/>
    </location>
</feature>
<dbReference type="Gene3D" id="3.30.160.20">
    <property type="match status" value="1"/>
</dbReference>
<feature type="domain" description="FHA" evidence="2">
    <location>
        <begin position="214"/>
        <end position="270"/>
    </location>
</feature>
<dbReference type="Pfam" id="PF00498">
    <property type="entry name" value="FHA"/>
    <property type="match status" value="1"/>
</dbReference>
<dbReference type="FunFam" id="3.30.160.20:FF:000088">
    <property type="entry name" value="Uncharacterized protein ZK632.2"/>
    <property type="match status" value="1"/>
</dbReference>
<name>A0A914BQS8_PATMI</name>
<evidence type="ECO:0000256" key="1">
    <source>
        <dbReference type="SAM" id="MobiDB-lite"/>
    </source>
</evidence>